<dbReference type="InterPro" id="IPR012337">
    <property type="entry name" value="RNaseH-like_sf"/>
</dbReference>
<reference evidence="2 3" key="1">
    <citation type="journal article" date="2014" name="Science">
        <title>Plant genetics. Early allopolyploid evolution in the post-Neolithic Brassica napus oilseed genome.</title>
        <authorList>
            <person name="Chalhoub B."/>
            <person name="Denoeud F."/>
            <person name="Liu S."/>
            <person name="Parkin I.A."/>
            <person name="Tang H."/>
            <person name="Wang X."/>
            <person name="Chiquet J."/>
            <person name="Belcram H."/>
            <person name="Tong C."/>
            <person name="Samans B."/>
            <person name="Correa M."/>
            <person name="Da Silva C."/>
            <person name="Just J."/>
            <person name="Falentin C."/>
            <person name="Koh C.S."/>
            <person name="Le Clainche I."/>
            <person name="Bernard M."/>
            <person name="Bento P."/>
            <person name="Noel B."/>
            <person name="Labadie K."/>
            <person name="Alberti A."/>
            <person name="Charles M."/>
            <person name="Arnaud D."/>
            <person name="Guo H."/>
            <person name="Daviaud C."/>
            <person name="Alamery S."/>
            <person name="Jabbari K."/>
            <person name="Zhao M."/>
            <person name="Edger P.P."/>
            <person name="Chelaifa H."/>
            <person name="Tack D."/>
            <person name="Lassalle G."/>
            <person name="Mestiri I."/>
            <person name="Schnel N."/>
            <person name="Le Paslier M.C."/>
            <person name="Fan G."/>
            <person name="Renault V."/>
            <person name="Bayer P.E."/>
            <person name="Golicz A.A."/>
            <person name="Manoli S."/>
            <person name="Lee T.H."/>
            <person name="Thi V.H."/>
            <person name="Chalabi S."/>
            <person name="Hu Q."/>
            <person name="Fan C."/>
            <person name="Tollenaere R."/>
            <person name="Lu Y."/>
            <person name="Battail C."/>
            <person name="Shen J."/>
            <person name="Sidebottom C.H."/>
            <person name="Wang X."/>
            <person name="Canaguier A."/>
            <person name="Chauveau A."/>
            <person name="Berard A."/>
            <person name="Deniot G."/>
            <person name="Guan M."/>
            <person name="Liu Z."/>
            <person name="Sun F."/>
            <person name="Lim Y.P."/>
            <person name="Lyons E."/>
            <person name="Town C.D."/>
            <person name="Bancroft I."/>
            <person name="Wang X."/>
            <person name="Meng J."/>
            <person name="Ma J."/>
            <person name="Pires J.C."/>
            <person name="King G.J."/>
            <person name="Brunel D."/>
            <person name="Delourme R."/>
            <person name="Renard M."/>
            <person name="Aury J.M."/>
            <person name="Adams K.L."/>
            <person name="Batley J."/>
            <person name="Snowdon R.J."/>
            <person name="Tost J."/>
            <person name="Edwards D."/>
            <person name="Zhou Y."/>
            <person name="Hua W."/>
            <person name="Sharpe A.G."/>
            <person name="Paterson A.H."/>
            <person name="Guan C."/>
            <person name="Wincker P."/>
        </authorList>
    </citation>
    <scope>NUCLEOTIDE SEQUENCE [LARGE SCALE GENOMIC DNA]</scope>
    <source>
        <strain evidence="3">cv. Darmor-bzh</strain>
    </source>
</reference>
<dbReference type="PaxDb" id="3708-A0A078IWG3"/>
<dbReference type="Gene3D" id="3.30.420.10">
    <property type="entry name" value="Ribonuclease H-like superfamily/Ribonuclease H"/>
    <property type="match status" value="1"/>
</dbReference>
<accession>A0A078IWG3</accession>
<feature type="domain" description="RNase H type-1" evidence="1">
    <location>
        <begin position="10"/>
        <end position="108"/>
    </location>
</feature>
<name>A0A078IWG3_BRANA</name>
<dbReference type="GO" id="GO:0003676">
    <property type="term" value="F:nucleic acid binding"/>
    <property type="evidence" value="ECO:0007669"/>
    <property type="project" value="InterPro"/>
</dbReference>
<dbReference type="SUPFAM" id="SSF53098">
    <property type="entry name" value="Ribonuclease H-like"/>
    <property type="match status" value="1"/>
</dbReference>
<dbReference type="Pfam" id="PF13456">
    <property type="entry name" value="RVT_3"/>
    <property type="match status" value="1"/>
</dbReference>
<dbReference type="EMBL" id="LK033188">
    <property type="protein sequence ID" value="CDY53328.1"/>
    <property type="molecule type" value="Genomic_DNA"/>
</dbReference>
<dbReference type="PANTHER" id="PTHR47074:SF49">
    <property type="entry name" value="POLYNUCLEOTIDYL TRANSFERASE, RIBONUCLEASE H-LIKE SUPERFAMILY PROTEIN"/>
    <property type="match status" value="1"/>
</dbReference>
<gene>
    <name evidence="2" type="primary">BnaAnng12310D</name>
    <name evidence="2" type="ORF">GSBRNA2T00010450001</name>
</gene>
<evidence type="ECO:0000313" key="2">
    <source>
        <dbReference type="EMBL" id="CDY53328.1"/>
    </source>
</evidence>
<dbReference type="InterPro" id="IPR036397">
    <property type="entry name" value="RNaseH_sf"/>
</dbReference>
<dbReference type="Proteomes" id="UP000028999">
    <property type="component" value="Unassembled WGS sequence"/>
</dbReference>
<evidence type="ECO:0000313" key="3">
    <source>
        <dbReference type="Proteomes" id="UP000028999"/>
    </source>
</evidence>
<dbReference type="AlphaFoldDB" id="A0A078IWG3"/>
<dbReference type="InterPro" id="IPR052929">
    <property type="entry name" value="RNase_H-like_EbsB-rel"/>
</dbReference>
<dbReference type="InterPro" id="IPR044730">
    <property type="entry name" value="RNase_H-like_dom_plant"/>
</dbReference>
<sequence length="137" mass="15229">MGMGFTLVEAGVVILQGQKCTHRAQSPLKTEAEALIWSLSEMKNRGWDGVTVESDCQQLINIILNETGWPSLAPELDEITLLSTHFQDLEFSFIPHTLNFRADSLAKWGRSRGNCFSVVDVLVPNRLAQVAYLNGPQ</sequence>
<proteinExistence type="predicted"/>
<dbReference type="Gramene" id="CDY53328">
    <property type="protein sequence ID" value="CDY53328"/>
    <property type="gene ID" value="GSBRNA2T00010450001"/>
</dbReference>
<evidence type="ECO:0000259" key="1">
    <source>
        <dbReference type="Pfam" id="PF13456"/>
    </source>
</evidence>
<protein>
    <submittedName>
        <fullName evidence="2">BnaAnng12310D protein</fullName>
    </submittedName>
</protein>
<organism evidence="2 3">
    <name type="scientific">Brassica napus</name>
    <name type="common">Rape</name>
    <dbReference type="NCBI Taxonomy" id="3708"/>
    <lineage>
        <taxon>Eukaryota</taxon>
        <taxon>Viridiplantae</taxon>
        <taxon>Streptophyta</taxon>
        <taxon>Embryophyta</taxon>
        <taxon>Tracheophyta</taxon>
        <taxon>Spermatophyta</taxon>
        <taxon>Magnoliopsida</taxon>
        <taxon>eudicotyledons</taxon>
        <taxon>Gunneridae</taxon>
        <taxon>Pentapetalae</taxon>
        <taxon>rosids</taxon>
        <taxon>malvids</taxon>
        <taxon>Brassicales</taxon>
        <taxon>Brassicaceae</taxon>
        <taxon>Brassiceae</taxon>
        <taxon>Brassica</taxon>
    </lineage>
</organism>
<dbReference type="InterPro" id="IPR002156">
    <property type="entry name" value="RNaseH_domain"/>
</dbReference>
<dbReference type="CDD" id="cd06222">
    <property type="entry name" value="RNase_H_like"/>
    <property type="match status" value="1"/>
</dbReference>
<keyword evidence="3" id="KW-1185">Reference proteome</keyword>
<dbReference type="PANTHER" id="PTHR47074">
    <property type="entry name" value="BNAC02G40300D PROTEIN"/>
    <property type="match status" value="1"/>
</dbReference>
<dbReference type="GO" id="GO:0004523">
    <property type="term" value="F:RNA-DNA hybrid ribonuclease activity"/>
    <property type="evidence" value="ECO:0007669"/>
    <property type="project" value="InterPro"/>
</dbReference>